<comment type="similarity">
    <text evidence="2">Belongs to the IFI6/IFI27 family.</text>
</comment>
<sequence>MKAHHFIISLFAIAAVATLPPATADEPTMPPSVPPSAHFLQTPIDHIANFFKGFSAGTVKALSDMPDSVDAIARSAQTLKDSTQTALGDLKDKLVAVDYEELPKQARDYIATYIKEHPYQTAFHIANGIVYFTPAALTSPVLSLLGFTSQGPRAASVASGIMSTFGTGAARGVFATAQSAAMGGYGAGAVNGLTRAGSILAGAAQLWRPAQGKKDHTASTEDGGGQIGSKL</sequence>
<dbReference type="HOGENOM" id="CLU_1199743_0_0_1"/>
<keyword evidence="7" id="KW-0732">Signal</keyword>
<keyword evidence="9" id="KW-1185">Reference proteome</keyword>
<dbReference type="eggNOG" id="ENOG502S79J">
    <property type="taxonomic scope" value="Eukaryota"/>
</dbReference>
<evidence type="ECO:0000256" key="2">
    <source>
        <dbReference type="ARBA" id="ARBA00007262"/>
    </source>
</evidence>
<dbReference type="OMA" id="YQTAFHI"/>
<comment type="subcellular location">
    <subcellularLocation>
        <location evidence="1">Membrane</location>
        <topology evidence="1">Multi-pass membrane protein</topology>
    </subcellularLocation>
</comment>
<dbReference type="OrthoDB" id="440424at2759"/>
<keyword evidence="3" id="KW-0812">Transmembrane</keyword>
<evidence type="ECO:0000256" key="3">
    <source>
        <dbReference type="ARBA" id="ARBA00022692"/>
    </source>
</evidence>
<dbReference type="InterPro" id="IPR038213">
    <property type="entry name" value="IFI6/IFI27-like_sf"/>
</dbReference>
<dbReference type="STRING" id="1168221.R7YWY8"/>
<evidence type="ECO:0000313" key="9">
    <source>
        <dbReference type="Proteomes" id="UP000016924"/>
    </source>
</evidence>
<feature type="region of interest" description="Disordered" evidence="6">
    <location>
        <begin position="210"/>
        <end position="231"/>
    </location>
</feature>
<evidence type="ECO:0000256" key="4">
    <source>
        <dbReference type="ARBA" id="ARBA00022989"/>
    </source>
</evidence>
<evidence type="ECO:0000256" key="1">
    <source>
        <dbReference type="ARBA" id="ARBA00004141"/>
    </source>
</evidence>
<dbReference type="InterPro" id="IPR009311">
    <property type="entry name" value="IFI6/IFI27-like"/>
</dbReference>
<evidence type="ECO:0000256" key="5">
    <source>
        <dbReference type="ARBA" id="ARBA00023136"/>
    </source>
</evidence>
<gene>
    <name evidence="8" type="ORF">W97_05519</name>
</gene>
<evidence type="ECO:0000256" key="7">
    <source>
        <dbReference type="SAM" id="SignalP"/>
    </source>
</evidence>
<organism evidence="8 9">
    <name type="scientific">Coniosporium apollinis (strain CBS 100218)</name>
    <name type="common">Rock-inhabiting black yeast</name>
    <dbReference type="NCBI Taxonomy" id="1168221"/>
    <lineage>
        <taxon>Eukaryota</taxon>
        <taxon>Fungi</taxon>
        <taxon>Dikarya</taxon>
        <taxon>Ascomycota</taxon>
        <taxon>Pezizomycotina</taxon>
        <taxon>Dothideomycetes</taxon>
        <taxon>Dothideomycetes incertae sedis</taxon>
        <taxon>Coniosporium</taxon>
    </lineage>
</organism>
<dbReference type="PANTHER" id="PTHR16932">
    <property type="entry name" value="INTERFERON ALPHA-INDUCIBLE PROTEIN 27"/>
    <property type="match status" value="1"/>
</dbReference>
<feature type="chain" id="PRO_5004461218" evidence="7">
    <location>
        <begin position="25"/>
        <end position="231"/>
    </location>
</feature>
<dbReference type="GeneID" id="19902830"/>
<keyword evidence="4" id="KW-1133">Transmembrane helix</keyword>
<reference evidence="9" key="1">
    <citation type="submission" date="2012-06" db="EMBL/GenBank/DDBJ databases">
        <title>The genome sequence of Coniosporium apollinis CBS 100218.</title>
        <authorList>
            <consortium name="The Broad Institute Genome Sequencing Platform"/>
            <person name="Cuomo C."/>
            <person name="Gorbushina A."/>
            <person name="Noack S."/>
            <person name="Walker B."/>
            <person name="Young S.K."/>
            <person name="Zeng Q."/>
            <person name="Gargeya S."/>
            <person name="Fitzgerald M."/>
            <person name="Haas B."/>
            <person name="Abouelleil A."/>
            <person name="Alvarado L."/>
            <person name="Arachchi H.M."/>
            <person name="Berlin A.M."/>
            <person name="Chapman S.B."/>
            <person name="Goldberg J."/>
            <person name="Griggs A."/>
            <person name="Gujja S."/>
            <person name="Hansen M."/>
            <person name="Howarth C."/>
            <person name="Imamovic A."/>
            <person name="Larimer J."/>
            <person name="McCowan C."/>
            <person name="Montmayeur A."/>
            <person name="Murphy C."/>
            <person name="Neiman D."/>
            <person name="Pearson M."/>
            <person name="Priest M."/>
            <person name="Roberts A."/>
            <person name="Saif S."/>
            <person name="Shea T."/>
            <person name="Sisk P."/>
            <person name="Sykes S."/>
            <person name="Wortman J."/>
            <person name="Nusbaum C."/>
            <person name="Birren B."/>
        </authorList>
    </citation>
    <scope>NUCLEOTIDE SEQUENCE [LARGE SCALE GENOMIC DNA]</scope>
    <source>
        <strain evidence="9">CBS 100218</strain>
    </source>
</reference>
<proteinExistence type="inferred from homology"/>
<dbReference type="PANTHER" id="PTHR16932:SF18">
    <property type="entry name" value="INTERFERON, ALPHA-INDUCIBLE PROTEIN 27-LIKE 2"/>
    <property type="match status" value="1"/>
</dbReference>
<dbReference type="Gene3D" id="6.10.110.10">
    <property type="match status" value="1"/>
</dbReference>
<keyword evidence="5" id="KW-0472">Membrane</keyword>
<protein>
    <submittedName>
        <fullName evidence="8">Uncharacterized protein</fullName>
    </submittedName>
</protein>
<feature type="compositionally biased region" description="Gly residues" evidence="6">
    <location>
        <begin position="222"/>
        <end position="231"/>
    </location>
</feature>
<evidence type="ECO:0000313" key="8">
    <source>
        <dbReference type="EMBL" id="EON66422.1"/>
    </source>
</evidence>
<accession>R7YWY8</accession>
<dbReference type="GO" id="GO:0016020">
    <property type="term" value="C:membrane"/>
    <property type="evidence" value="ECO:0007669"/>
    <property type="project" value="UniProtKB-SubCell"/>
</dbReference>
<name>R7YWY8_CONA1</name>
<evidence type="ECO:0000256" key="6">
    <source>
        <dbReference type="SAM" id="MobiDB-lite"/>
    </source>
</evidence>
<feature type="signal peptide" evidence="7">
    <location>
        <begin position="1"/>
        <end position="24"/>
    </location>
</feature>
<dbReference type="Proteomes" id="UP000016924">
    <property type="component" value="Unassembled WGS sequence"/>
</dbReference>
<dbReference type="AlphaFoldDB" id="R7YWY8"/>
<dbReference type="EMBL" id="JH767580">
    <property type="protein sequence ID" value="EON66422.1"/>
    <property type="molecule type" value="Genomic_DNA"/>
</dbReference>
<dbReference type="RefSeq" id="XP_007781739.1">
    <property type="nucleotide sequence ID" value="XM_007783549.1"/>
</dbReference>